<accession>A0ACC1MA21</accession>
<proteinExistence type="predicted"/>
<dbReference type="EMBL" id="JANBVB010000004">
    <property type="protein sequence ID" value="KAJ2900555.1"/>
    <property type="molecule type" value="Genomic_DNA"/>
</dbReference>
<evidence type="ECO:0000313" key="2">
    <source>
        <dbReference type="Proteomes" id="UP001139981"/>
    </source>
</evidence>
<protein>
    <submittedName>
        <fullName evidence="1">Uncharacterized protein</fullName>
    </submittedName>
</protein>
<evidence type="ECO:0000313" key="1">
    <source>
        <dbReference type="EMBL" id="KAJ2900555.1"/>
    </source>
</evidence>
<sequence>MYPPAEYYSQSTDFDGQRSMSSSRRSNYARPPPPPPSQPQNYGFSSSSLFTPGDPGGFVLPSSGHHDHTSTHCGPSPLGFINPSEHIGHNHGQQHHQQQPFGFNNNGYPPNWQPQQQLGEPGGFAIPGANYPPPSFYPPVPPQMASYPPPPAAAVQQQAYAPLASAIHTHPHQHPRKTVHFHPPPYSAQDPYASTSEVSHNSTAVDYHNRGKRSDSVMGHSRPESVASRQSTASSIHTLVPNSPTTNVQSYATPNQIGMSVYNKHSDSSGNHLHSSSSQPRRHQLHNPRSAAYTWEDLRYNN</sequence>
<reference evidence="1" key="1">
    <citation type="submission" date="2022-07" db="EMBL/GenBank/DDBJ databases">
        <title>Phylogenomic reconstructions and comparative analyses of Kickxellomycotina fungi.</title>
        <authorList>
            <person name="Reynolds N.K."/>
            <person name="Stajich J.E."/>
            <person name="Barry K."/>
            <person name="Grigoriev I.V."/>
            <person name="Crous P."/>
            <person name="Smith M.E."/>
        </authorList>
    </citation>
    <scope>NUCLEOTIDE SEQUENCE</scope>
    <source>
        <strain evidence="1">CBS 190363</strain>
    </source>
</reference>
<dbReference type="Proteomes" id="UP001139981">
    <property type="component" value="Unassembled WGS sequence"/>
</dbReference>
<comment type="caution">
    <text evidence="1">The sequence shown here is derived from an EMBL/GenBank/DDBJ whole genome shotgun (WGS) entry which is preliminary data.</text>
</comment>
<gene>
    <name evidence="1" type="ORF">IWW38_000432</name>
</gene>
<organism evidence="1 2">
    <name type="scientific">Coemansia aciculifera</name>
    <dbReference type="NCBI Taxonomy" id="417176"/>
    <lineage>
        <taxon>Eukaryota</taxon>
        <taxon>Fungi</taxon>
        <taxon>Fungi incertae sedis</taxon>
        <taxon>Zoopagomycota</taxon>
        <taxon>Kickxellomycotina</taxon>
        <taxon>Kickxellomycetes</taxon>
        <taxon>Kickxellales</taxon>
        <taxon>Kickxellaceae</taxon>
        <taxon>Coemansia</taxon>
    </lineage>
</organism>
<keyword evidence="2" id="KW-1185">Reference proteome</keyword>
<name>A0ACC1MA21_9FUNG</name>